<gene>
    <name evidence="2" type="ORF">GCM10023188_43930</name>
</gene>
<evidence type="ECO:0000313" key="2">
    <source>
        <dbReference type="EMBL" id="GAA4443340.1"/>
    </source>
</evidence>
<dbReference type="Pfam" id="PF20464">
    <property type="entry name" value="MmeI_N"/>
    <property type="match status" value="1"/>
</dbReference>
<protein>
    <recommendedName>
        <fullName evidence="1">MmeI-like N-terminal domain-containing protein</fullName>
    </recommendedName>
</protein>
<dbReference type="RefSeq" id="WP_345162463.1">
    <property type="nucleotide sequence ID" value="NZ_BAABHC010000035.1"/>
</dbReference>
<organism evidence="2 3">
    <name type="scientific">Pontibacter saemangeumensis</name>
    <dbReference type="NCBI Taxonomy" id="1084525"/>
    <lineage>
        <taxon>Bacteria</taxon>
        <taxon>Pseudomonadati</taxon>
        <taxon>Bacteroidota</taxon>
        <taxon>Cytophagia</taxon>
        <taxon>Cytophagales</taxon>
        <taxon>Hymenobacteraceae</taxon>
        <taxon>Pontibacter</taxon>
    </lineage>
</organism>
<feature type="domain" description="MmeI-like N-terminal" evidence="1">
    <location>
        <begin position="9"/>
        <end position="144"/>
    </location>
</feature>
<sequence>MPHTPPPAIAQFISRWKASGASERTNYQLFLSELCELLGVENPRPASDKVHEATYTFERPVVFDDGEGKTSTNFIDLYKKDCFVLDAKQGSDKAYLSEAEMLGAERVKTKSGTASRDTRTWDREMKKAKEQALRYARSLPAIIDMHSRFVESQEGRKWMGELRHLAQVERVSISRRRPL</sequence>
<evidence type="ECO:0000259" key="1">
    <source>
        <dbReference type="Pfam" id="PF20464"/>
    </source>
</evidence>
<dbReference type="Proteomes" id="UP001500552">
    <property type="component" value="Unassembled WGS sequence"/>
</dbReference>
<dbReference type="InterPro" id="IPR046817">
    <property type="entry name" value="MmeI_N"/>
</dbReference>
<dbReference type="EMBL" id="BAABHC010000035">
    <property type="protein sequence ID" value="GAA4443340.1"/>
    <property type="molecule type" value="Genomic_DNA"/>
</dbReference>
<reference evidence="3" key="1">
    <citation type="journal article" date="2019" name="Int. J. Syst. Evol. Microbiol.">
        <title>The Global Catalogue of Microorganisms (GCM) 10K type strain sequencing project: providing services to taxonomists for standard genome sequencing and annotation.</title>
        <authorList>
            <consortium name="The Broad Institute Genomics Platform"/>
            <consortium name="The Broad Institute Genome Sequencing Center for Infectious Disease"/>
            <person name="Wu L."/>
            <person name="Ma J."/>
        </authorList>
    </citation>
    <scope>NUCLEOTIDE SEQUENCE [LARGE SCALE GENOMIC DNA]</scope>
    <source>
        <strain evidence="3">JCM 17926</strain>
    </source>
</reference>
<name>A0ABP8M4Y2_9BACT</name>
<evidence type="ECO:0000313" key="3">
    <source>
        <dbReference type="Proteomes" id="UP001500552"/>
    </source>
</evidence>
<comment type="caution">
    <text evidence="2">The sequence shown here is derived from an EMBL/GenBank/DDBJ whole genome shotgun (WGS) entry which is preliminary data.</text>
</comment>
<keyword evidence="3" id="KW-1185">Reference proteome</keyword>
<accession>A0ABP8M4Y2</accession>
<proteinExistence type="predicted"/>